<evidence type="ECO:0000313" key="3">
    <source>
        <dbReference type="Proteomes" id="UP000050580"/>
    </source>
</evidence>
<dbReference type="InterPro" id="IPR013024">
    <property type="entry name" value="GGCT-like"/>
</dbReference>
<feature type="domain" description="Gamma-glutamylcyclotransferase AIG2-like" evidence="1">
    <location>
        <begin position="8"/>
        <end position="111"/>
    </location>
</feature>
<dbReference type="SUPFAM" id="SSF110857">
    <property type="entry name" value="Gamma-glutamyl cyclotransferase-like"/>
    <property type="match status" value="1"/>
</dbReference>
<dbReference type="OrthoDB" id="9798388at2"/>
<sequence>MTDATHSLFTYGTLQRADIQQHLFGRRLQGQPDVLEGYALAHVDIADEACAITGQTCYPILRYLGPQAQPIAGVVYTLSEAELLRADAYEGPAYRRVYLPLQSGRKAWVYVDTQDAAA</sequence>
<organism evidence="2 3">
    <name type="scientific">Lampropedia cohaerens</name>
    <dbReference type="NCBI Taxonomy" id="1610491"/>
    <lineage>
        <taxon>Bacteria</taxon>
        <taxon>Pseudomonadati</taxon>
        <taxon>Pseudomonadota</taxon>
        <taxon>Betaproteobacteria</taxon>
        <taxon>Burkholderiales</taxon>
        <taxon>Comamonadaceae</taxon>
        <taxon>Lampropedia</taxon>
    </lineage>
</organism>
<gene>
    <name evidence="2" type="ORF">AAV94_04305</name>
</gene>
<dbReference type="InterPro" id="IPR036568">
    <property type="entry name" value="GGCT-like_sf"/>
</dbReference>
<name>A0A0U1Q1G8_9BURK</name>
<dbReference type="AlphaFoldDB" id="A0A0U1Q1G8"/>
<dbReference type="RefSeq" id="WP_046741103.1">
    <property type="nucleotide sequence ID" value="NZ_LBNQ01000018.1"/>
</dbReference>
<dbReference type="InterPro" id="IPR009288">
    <property type="entry name" value="AIG2-like_dom"/>
</dbReference>
<dbReference type="Pfam" id="PF06094">
    <property type="entry name" value="GGACT"/>
    <property type="match status" value="1"/>
</dbReference>
<keyword evidence="3" id="KW-1185">Reference proteome</keyword>
<dbReference type="Proteomes" id="UP000050580">
    <property type="component" value="Unassembled WGS sequence"/>
</dbReference>
<evidence type="ECO:0000313" key="2">
    <source>
        <dbReference type="EMBL" id="KKW68592.1"/>
    </source>
</evidence>
<evidence type="ECO:0000259" key="1">
    <source>
        <dbReference type="Pfam" id="PF06094"/>
    </source>
</evidence>
<reference evidence="2 3" key="1">
    <citation type="submission" date="2015-05" db="EMBL/GenBank/DDBJ databases">
        <title>Draft genome sequence of Lampropedia sp. CT6, isolated from the microbial mat of a hot water spring, located at Manikaran, India.</title>
        <authorList>
            <person name="Tripathi C."/>
            <person name="Rani P."/>
            <person name="Mahato N.K."/>
            <person name="Lal R."/>
        </authorList>
    </citation>
    <scope>NUCLEOTIDE SEQUENCE [LARGE SCALE GENOMIC DNA]</scope>
    <source>
        <strain evidence="2 3">CT6</strain>
    </source>
</reference>
<accession>A0A0U1Q1G8</accession>
<dbReference type="STRING" id="1610491.AAV94_04305"/>
<dbReference type="Gene3D" id="3.10.490.10">
    <property type="entry name" value="Gamma-glutamyl cyclotransferase-like"/>
    <property type="match status" value="1"/>
</dbReference>
<protein>
    <recommendedName>
        <fullName evidence="1">Gamma-glutamylcyclotransferase AIG2-like domain-containing protein</fullName>
    </recommendedName>
</protein>
<comment type="caution">
    <text evidence="2">The sequence shown here is derived from an EMBL/GenBank/DDBJ whole genome shotgun (WGS) entry which is preliminary data.</text>
</comment>
<dbReference type="CDD" id="cd06661">
    <property type="entry name" value="GGCT_like"/>
    <property type="match status" value="1"/>
</dbReference>
<dbReference type="EMBL" id="LBNQ01000018">
    <property type="protein sequence ID" value="KKW68592.1"/>
    <property type="molecule type" value="Genomic_DNA"/>
</dbReference>
<proteinExistence type="predicted"/>